<evidence type="ECO:0000256" key="4">
    <source>
        <dbReference type="ARBA" id="ARBA00022723"/>
    </source>
</evidence>
<dbReference type="Pfam" id="PF14608">
    <property type="entry name" value="zf-CCCH_2"/>
    <property type="match status" value="2"/>
</dbReference>
<dbReference type="EMBL" id="JAEPRB010000051">
    <property type="protein sequence ID" value="KAG2223981.1"/>
    <property type="molecule type" value="Genomic_DNA"/>
</dbReference>
<dbReference type="PANTHER" id="PTHR23102:SF24">
    <property type="entry name" value="CLEAVAGE AND POLYADENYLATION SPECIFICITY FACTOR SUBUNIT 4"/>
    <property type="match status" value="1"/>
</dbReference>
<feature type="region of interest" description="Disordered" evidence="12">
    <location>
        <begin position="253"/>
        <end position="278"/>
    </location>
</feature>
<feature type="zinc finger region" description="C3H1-type" evidence="10">
    <location>
        <begin position="36"/>
        <end position="63"/>
    </location>
</feature>
<evidence type="ECO:0000259" key="14">
    <source>
        <dbReference type="PROSITE" id="PS50158"/>
    </source>
</evidence>
<evidence type="ECO:0000313" key="15">
    <source>
        <dbReference type="EMBL" id="KAG2223981.1"/>
    </source>
</evidence>
<evidence type="ECO:0000256" key="2">
    <source>
        <dbReference type="ARBA" id="ARBA00008907"/>
    </source>
</evidence>
<dbReference type="GO" id="GO:0005634">
    <property type="term" value="C:nucleus"/>
    <property type="evidence" value="ECO:0007669"/>
    <property type="project" value="UniProtKB-SubCell"/>
</dbReference>
<keyword evidence="6 10" id="KW-0863">Zinc-finger</keyword>
<feature type="domain" description="C3H1-type" evidence="13">
    <location>
        <begin position="152"/>
        <end position="174"/>
    </location>
</feature>
<keyword evidence="4 10" id="KW-0479">Metal-binding</keyword>
<feature type="domain" description="C3H1-type" evidence="13">
    <location>
        <begin position="94"/>
        <end position="122"/>
    </location>
</feature>
<evidence type="ECO:0000256" key="5">
    <source>
        <dbReference type="ARBA" id="ARBA00022737"/>
    </source>
</evidence>
<name>A0A8H7S9B1_9FUNG</name>
<dbReference type="PANTHER" id="PTHR23102">
    <property type="entry name" value="CLEAVAGE AND POLYADENYLATION SPECIFICITY FACTOR SUBUNIT 4-RELATED"/>
    <property type="match status" value="1"/>
</dbReference>
<sequence>MLAPPIFSLEHKNLNFDFEDYIKNELGLDLNNQNKREDEQVCKYFLKGACTKGSHCQFKHSRTGDRDKSVVCKHWLRGLCKKGDSCEFLHVFNMKKMPECWFYSKYGECCNGDECMYLHIDPESKQKECPWYARGFCKHGPNCRHKHVRKMVCQNYLTGFCPDGLNCPNGHPKYELPVMHGNEGGGLGDDRQQQQQQSQQQSSNHNQQQQQKQNDSDDMPQRATHINRPQSGFYRRLEDVQCYKCGQQGHYANRCPQGRGGGGGGGGNNGRQSQHNNN</sequence>
<evidence type="ECO:0000259" key="13">
    <source>
        <dbReference type="PROSITE" id="PS50103"/>
    </source>
</evidence>
<keyword evidence="3 11" id="KW-0507">mRNA processing</keyword>
<evidence type="ECO:0000256" key="10">
    <source>
        <dbReference type="PROSITE-ProRule" id="PRU00723"/>
    </source>
</evidence>
<feature type="zinc finger region" description="C3H1-type" evidence="10">
    <location>
        <begin position="123"/>
        <end position="150"/>
    </location>
</feature>
<dbReference type="InterPro" id="IPR001878">
    <property type="entry name" value="Znf_CCHC"/>
</dbReference>
<dbReference type="GO" id="GO:0003723">
    <property type="term" value="F:RNA binding"/>
    <property type="evidence" value="ECO:0007669"/>
    <property type="project" value="UniProtKB-UniRule"/>
</dbReference>
<dbReference type="AlphaFoldDB" id="A0A8H7S9B1"/>
<keyword evidence="5 11" id="KW-0677">Repeat</keyword>
<dbReference type="Pfam" id="PF00098">
    <property type="entry name" value="zf-CCHC"/>
    <property type="match status" value="1"/>
</dbReference>
<dbReference type="InterPro" id="IPR045348">
    <property type="entry name" value="CPSF4/Yth1"/>
</dbReference>
<feature type="zinc finger region" description="C3H1-type" evidence="10">
    <location>
        <begin position="152"/>
        <end position="174"/>
    </location>
</feature>
<feature type="domain" description="C3H1-type" evidence="13">
    <location>
        <begin position="123"/>
        <end position="150"/>
    </location>
</feature>
<feature type="region of interest" description="Disordered" evidence="12">
    <location>
        <begin position="178"/>
        <end position="232"/>
    </location>
</feature>
<dbReference type="InterPro" id="IPR036855">
    <property type="entry name" value="Znf_CCCH_sf"/>
</dbReference>
<evidence type="ECO:0000256" key="8">
    <source>
        <dbReference type="ARBA" id="ARBA00022884"/>
    </source>
</evidence>
<comment type="similarity">
    <text evidence="2 11">Belongs to the CPSF4/YTH1 family.</text>
</comment>
<dbReference type="Gene3D" id="4.10.1000.10">
    <property type="entry name" value="Zinc finger, CCCH-type"/>
    <property type="match status" value="3"/>
</dbReference>
<dbReference type="SUPFAM" id="SSF90229">
    <property type="entry name" value="CCCH zinc finger"/>
    <property type="match status" value="2"/>
</dbReference>
<evidence type="ECO:0000256" key="11">
    <source>
        <dbReference type="RuleBase" id="RU369008"/>
    </source>
</evidence>
<organism evidence="15 16">
    <name type="scientific">Circinella minor</name>
    <dbReference type="NCBI Taxonomy" id="1195481"/>
    <lineage>
        <taxon>Eukaryota</taxon>
        <taxon>Fungi</taxon>
        <taxon>Fungi incertae sedis</taxon>
        <taxon>Mucoromycota</taxon>
        <taxon>Mucoromycotina</taxon>
        <taxon>Mucoromycetes</taxon>
        <taxon>Mucorales</taxon>
        <taxon>Lichtheimiaceae</taxon>
        <taxon>Circinella</taxon>
    </lineage>
</organism>
<dbReference type="GO" id="GO:0031124">
    <property type="term" value="P:mRNA 3'-end processing"/>
    <property type="evidence" value="ECO:0007669"/>
    <property type="project" value="UniProtKB-UniRule"/>
</dbReference>
<dbReference type="Proteomes" id="UP000646827">
    <property type="component" value="Unassembled WGS sequence"/>
</dbReference>
<dbReference type="OrthoDB" id="1914176at2759"/>
<dbReference type="InterPro" id="IPR036875">
    <property type="entry name" value="Znf_CCHC_sf"/>
</dbReference>
<feature type="compositionally biased region" description="Low complexity" evidence="12">
    <location>
        <begin position="193"/>
        <end position="213"/>
    </location>
</feature>
<feature type="domain" description="C3H1-type" evidence="13">
    <location>
        <begin position="36"/>
        <end position="63"/>
    </location>
</feature>
<comment type="subcellular location">
    <subcellularLocation>
        <location evidence="1 11">Nucleus</location>
    </subcellularLocation>
</comment>
<dbReference type="GO" id="GO:0008270">
    <property type="term" value="F:zinc ion binding"/>
    <property type="evidence" value="ECO:0007669"/>
    <property type="project" value="UniProtKB-KW"/>
</dbReference>
<dbReference type="InterPro" id="IPR000571">
    <property type="entry name" value="Znf_CCCH"/>
</dbReference>
<dbReference type="PROSITE" id="PS50103">
    <property type="entry name" value="ZF_C3H1"/>
    <property type="match status" value="5"/>
</dbReference>
<keyword evidence="16" id="KW-1185">Reference proteome</keyword>
<feature type="domain" description="C3H1-type" evidence="13">
    <location>
        <begin position="66"/>
        <end position="93"/>
    </location>
</feature>
<feature type="zinc finger region" description="C3H1-type" evidence="10">
    <location>
        <begin position="66"/>
        <end position="93"/>
    </location>
</feature>
<dbReference type="SUPFAM" id="SSF57756">
    <property type="entry name" value="Retrovirus zinc finger-like domains"/>
    <property type="match status" value="1"/>
</dbReference>
<keyword evidence="8 11" id="KW-0694">RNA-binding</keyword>
<keyword evidence="9 11" id="KW-0539">Nucleus</keyword>
<keyword evidence="7 10" id="KW-0862">Zinc</keyword>
<evidence type="ECO:0000313" key="16">
    <source>
        <dbReference type="Proteomes" id="UP000646827"/>
    </source>
</evidence>
<evidence type="ECO:0000256" key="12">
    <source>
        <dbReference type="SAM" id="MobiDB-lite"/>
    </source>
</evidence>
<evidence type="ECO:0000256" key="3">
    <source>
        <dbReference type="ARBA" id="ARBA00022664"/>
    </source>
</evidence>
<proteinExistence type="inferred from homology"/>
<dbReference type="SMART" id="SM00356">
    <property type="entry name" value="ZnF_C3H1"/>
    <property type="match status" value="5"/>
</dbReference>
<evidence type="ECO:0000256" key="9">
    <source>
        <dbReference type="ARBA" id="ARBA00023242"/>
    </source>
</evidence>
<feature type="zinc finger region" description="C3H1-type" evidence="10">
    <location>
        <begin position="94"/>
        <end position="122"/>
    </location>
</feature>
<evidence type="ECO:0000256" key="6">
    <source>
        <dbReference type="ARBA" id="ARBA00022771"/>
    </source>
</evidence>
<dbReference type="Gene3D" id="4.10.60.10">
    <property type="entry name" value="Zinc finger, CCHC-type"/>
    <property type="match status" value="1"/>
</dbReference>
<dbReference type="SMART" id="SM00343">
    <property type="entry name" value="ZnF_C2HC"/>
    <property type="match status" value="1"/>
</dbReference>
<dbReference type="PROSITE" id="PS50158">
    <property type="entry name" value="ZF_CCHC"/>
    <property type="match status" value="1"/>
</dbReference>
<accession>A0A8H7S9B1</accession>
<evidence type="ECO:0000256" key="7">
    <source>
        <dbReference type="ARBA" id="ARBA00022833"/>
    </source>
</evidence>
<feature type="compositionally biased region" description="Gly residues" evidence="12">
    <location>
        <begin position="258"/>
        <end position="269"/>
    </location>
</feature>
<feature type="domain" description="CCHC-type" evidence="14">
    <location>
        <begin position="242"/>
        <end position="257"/>
    </location>
</feature>
<comment type="function">
    <text evidence="11">Component of the cleavage factor I (CF I) involved in pre-mRNA 3'-end processing.</text>
</comment>
<gene>
    <name evidence="15" type="ORF">INT45_013438</name>
</gene>
<reference evidence="15 16" key="1">
    <citation type="submission" date="2020-12" db="EMBL/GenBank/DDBJ databases">
        <title>Metabolic potential, ecology and presence of endohyphal bacteria is reflected in genomic diversity of Mucoromycotina.</title>
        <authorList>
            <person name="Muszewska A."/>
            <person name="Okrasinska A."/>
            <person name="Steczkiewicz K."/>
            <person name="Drgas O."/>
            <person name="Orlowska M."/>
            <person name="Perlinska-Lenart U."/>
            <person name="Aleksandrzak-Piekarczyk T."/>
            <person name="Szatraj K."/>
            <person name="Zielenkiewicz U."/>
            <person name="Pilsyk S."/>
            <person name="Malc E."/>
            <person name="Mieczkowski P."/>
            <person name="Kruszewska J.S."/>
            <person name="Biernat P."/>
            <person name="Pawlowska J."/>
        </authorList>
    </citation>
    <scope>NUCLEOTIDE SEQUENCE [LARGE SCALE GENOMIC DNA]</scope>
    <source>
        <strain evidence="15 16">CBS 142.35</strain>
    </source>
</reference>
<dbReference type="Pfam" id="PF00642">
    <property type="entry name" value="zf-CCCH"/>
    <property type="match status" value="1"/>
</dbReference>
<protein>
    <recommendedName>
        <fullName evidence="11">mRNA 3'-end-processing protein</fullName>
    </recommendedName>
</protein>
<dbReference type="FunFam" id="4.10.1000.10:FF:000012">
    <property type="entry name" value="cleavage and polyadenylation specificity factor subunit 4"/>
    <property type="match status" value="1"/>
</dbReference>
<comment type="caution">
    <text evidence="15">The sequence shown here is derived from an EMBL/GenBank/DDBJ whole genome shotgun (WGS) entry which is preliminary data.</text>
</comment>
<evidence type="ECO:0000256" key="1">
    <source>
        <dbReference type="ARBA" id="ARBA00004123"/>
    </source>
</evidence>
<dbReference type="Pfam" id="PF18345">
    <property type="entry name" value="zf_CCCH_4"/>
    <property type="match status" value="1"/>
</dbReference>